<name>A0A838L3W5_9SPHN</name>
<reference evidence="1 2" key="1">
    <citation type="submission" date="2020-07" db="EMBL/GenBank/DDBJ databases">
        <authorList>
            <person name="Sun Q."/>
        </authorList>
    </citation>
    <scope>NUCLEOTIDE SEQUENCE [LARGE SCALE GENOMIC DNA]</scope>
    <source>
        <strain evidence="1 2">CGMCC 1.13654</strain>
    </source>
</reference>
<dbReference type="EMBL" id="JACEIB010000001">
    <property type="protein sequence ID" value="MBA2933099.1"/>
    <property type="molecule type" value="Genomic_DNA"/>
</dbReference>
<proteinExistence type="predicted"/>
<accession>A0A838L3W5</accession>
<dbReference type="Proteomes" id="UP000570166">
    <property type="component" value="Unassembled WGS sequence"/>
</dbReference>
<dbReference type="AlphaFoldDB" id="A0A838L3W5"/>
<protein>
    <submittedName>
        <fullName evidence="1">Uncharacterized protein</fullName>
    </submittedName>
</protein>
<comment type="caution">
    <text evidence="1">The sequence shown here is derived from an EMBL/GenBank/DDBJ whole genome shotgun (WGS) entry which is preliminary data.</text>
</comment>
<organism evidence="1 2">
    <name type="scientific">Sphingomonas chungangi</name>
    <dbReference type="NCBI Taxonomy" id="2683589"/>
    <lineage>
        <taxon>Bacteria</taxon>
        <taxon>Pseudomonadati</taxon>
        <taxon>Pseudomonadota</taxon>
        <taxon>Alphaproteobacteria</taxon>
        <taxon>Sphingomonadales</taxon>
        <taxon>Sphingomonadaceae</taxon>
        <taxon>Sphingomonas</taxon>
    </lineage>
</organism>
<gene>
    <name evidence="1" type="ORF">HZF05_03210</name>
</gene>
<sequence>MVYDDHVSGLGTPPLFGVSIARAGDDPVSGQIAAFGGEFTMHWNGNNQLDISPECNGWIGESKKSVDIAGRNITIRLGPILPCPTARTS</sequence>
<evidence type="ECO:0000313" key="2">
    <source>
        <dbReference type="Proteomes" id="UP000570166"/>
    </source>
</evidence>
<dbReference type="RefSeq" id="WP_160365158.1">
    <property type="nucleotide sequence ID" value="NZ_JACEIB010000001.1"/>
</dbReference>
<evidence type="ECO:0000313" key="1">
    <source>
        <dbReference type="EMBL" id="MBA2933099.1"/>
    </source>
</evidence>
<keyword evidence="2" id="KW-1185">Reference proteome</keyword>